<gene>
    <name evidence="3" type="ORF">H9894_04265</name>
</gene>
<sequence length="142" mass="16614">MKIGELARISRCPAETIRYYERIGLFPNDKRTSSNYRMYDRRDIERLRFIRHCRNHDMSLADIRKLLSIKDGTTVVADEEIVQIFREHMKNVQQQMDALGALVHSLEDLLADPHNVQQKGTRIIDMLSAPCPDCSDYETFRS</sequence>
<comment type="caution">
    <text evidence="3">The sequence shown here is derived from an EMBL/GenBank/DDBJ whole genome shotgun (WGS) entry which is preliminary data.</text>
</comment>
<evidence type="ECO:0000256" key="1">
    <source>
        <dbReference type="ARBA" id="ARBA00023125"/>
    </source>
</evidence>
<reference evidence="3" key="1">
    <citation type="journal article" date="2021" name="PeerJ">
        <title>Extensive microbial diversity within the chicken gut microbiome revealed by metagenomics and culture.</title>
        <authorList>
            <person name="Gilroy R."/>
            <person name="Ravi A."/>
            <person name="Getino M."/>
            <person name="Pursley I."/>
            <person name="Horton D.L."/>
            <person name="Alikhan N.F."/>
            <person name="Baker D."/>
            <person name="Gharbi K."/>
            <person name="Hall N."/>
            <person name="Watson M."/>
            <person name="Adriaenssens E.M."/>
            <person name="Foster-Nyarko E."/>
            <person name="Jarju S."/>
            <person name="Secka A."/>
            <person name="Antonio M."/>
            <person name="Oren A."/>
            <person name="Chaudhuri R.R."/>
            <person name="La Ragione R."/>
            <person name="Hildebrand F."/>
            <person name="Pallen M.J."/>
        </authorList>
    </citation>
    <scope>NUCLEOTIDE SEQUENCE</scope>
    <source>
        <strain evidence="3">ChiHecec2B26-446</strain>
    </source>
</reference>
<dbReference type="SUPFAM" id="SSF46955">
    <property type="entry name" value="Putative DNA-binding domain"/>
    <property type="match status" value="1"/>
</dbReference>
<dbReference type="AlphaFoldDB" id="A0A9D1PW33"/>
<dbReference type="Gene3D" id="1.10.1660.10">
    <property type="match status" value="1"/>
</dbReference>
<dbReference type="InterPro" id="IPR047057">
    <property type="entry name" value="MerR_fam"/>
</dbReference>
<dbReference type="SMART" id="SM00422">
    <property type="entry name" value="HTH_MERR"/>
    <property type="match status" value="1"/>
</dbReference>
<dbReference type="Proteomes" id="UP000886752">
    <property type="component" value="Unassembled WGS sequence"/>
</dbReference>
<dbReference type="InterPro" id="IPR000551">
    <property type="entry name" value="MerR-type_HTH_dom"/>
</dbReference>
<dbReference type="PANTHER" id="PTHR30204">
    <property type="entry name" value="REDOX-CYCLING DRUG-SENSING TRANSCRIPTIONAL ACTIVATOR SOXR"/>
    <property type="match status" value="1"/>
</dbReference>
<dbReference type="EMBL" id="DXHV01000045">
    <property type="protein sequence ID" value="HIW00383.1"/>
    <property type="molecule type" value="Genomic_DNA"/>
</dbReference>
<name>A0A9D1PW33_9BACT</name>
<reference evidence="3" key="2">
    <citation type="submission" date="2021-04" db="EMBL/GenBank/DDBJ databases">
        <authorList>
            <person name="Gilroy R."/>
        </authorList>
    </citation>
    <scope>NUCLEOTIDE SEQUENCE</scope>
    <source>
        <strain evidence="3">ChiHecec2B26-446</strain>
    </source>
</reference>
<protein>
    <submittedName>
        <fullName evidence="3">MerR family transcriptional regulator</fullName>
    </submittedName>
</protein>
<dbReference type="GO" id="GO:0003700">
    <property type="term" value="F:DNA-binding transcription factor activity"/>
    <property type="evidence" value="ECO:0007669"/>
    <property type="project" value="InterPro"/>
</dbReference>
<accession>A0A9D1PW33</accession>
<organism evidence="3 4">
    <name type="scientific">Candidatus Desulfovibrio intestinipullorum</name>
    <dbReference type="NCBI Taxonomy" id="2838536"/>
    <lineage>
        <taxon>Bacteria</taxon>
        <taxon>Pseudomonadati</taxon>
        <taxon>Thermodesulfobacteriota</taxon>
        <taxon>Desulfovibrionia</taxon>
        <taxon>Desulfovibrionales</taxon>
        <taxon>Desulfovibrionaceae</taxon>
        <taxon>Desulfovibrio</taxon>
    </lineage>
</organism>
<evidence type="ECO:0000259" key="2">
    <source>
        <dbReference type="PROSITE" id="PS50937"/>
    </source>
</evidence>
<dbReference type="GO" id="GO:0003677">
    <property type="term" value="F:DNA binding"/>
    <property type="evidence" value="ECO:0007669"/>
    <property type="project" value="UniProtKB-KW"/>
</dbReference>
<dbReference type="PROSITE" id="PS50937">
    <property type="entry name" value="HTH_MERR_2"/>
    <property type="match status" value="1"/>
</dbReference>
<dbReference type="PRINTS" id="PR00040">
    <property type="entry name" value="HTHMERR"/>
</dbReference>
<proteinExistence type="predicted"/>
<dbReference type="PANTHER" id="PTHR30204:SF92">
    <property type="entry name" value="HTH-TYPE TRANSCRIPTIONAL REGULATOR ZNTR"/>
    <property type="match status" value="1"/>
</dbReference>
<dbReference type="InterPro" id="IPR009061">
    <property type="entry name" value="DNA-bd_dom_put_sf"/>
</dbReference>
<dbReference type="Pfam" id="PF13411">
    <property type="entry name" value="MerR_1"/>
    <property type="match status" value="1"/>
</dbReference>
<evidence type="ECO:0000313" key="4">
    <source>
        <dbReference type="Proteomes" id="UP000886752"/>
    </source>
</evidence>
<evidence type="ECO:0000313" key="3">
    <source>
        <dbReference type="EMBL" id="HIW00383.1"/>
    </source>
</evidence>
<feature type="domain" description="HTH merR-type" evidence="2">
    <location>
        <begin position="1"/>
        <end position="69"/>
    </location>
</feature>
<keyword evidence="1" id="KW-0238">DNA-binding</keyword>